<dbReference type="OrthoDB" id="2998174at2759"/>
<dbReference type="SFLD" id="SFLDS00005">
    <property type="entry name" value="Isoprenoid_Synthase_Type_I"/>
    <property type="match status" value="1"/>
</dbReference>
<sequence length="332" mass="37835">MAIAARPEIKAELSGIIQAFLLDIDYEFPPLKLYPAVGSEVKLHFKNNGFTDEFVSKIEPQIKPSVGIATTTFQTTPFNIQCTVAIFTTYCLIIDDFAHDLEFKHHLKRFNICLLTRQPQGSPVLESMGEFLSSFHSIFGQFAGDMIIKDSLQFISACYAEAESENIQFPTEAHLFPSYFRLKVGVAEAYSFMLFPTAQFSEAECFQYCVPLIPYLTSGFNWINDIMSFYKEIVEMDNCNFVMNSARCKGLTEVEFLRKLCDDTSDVIRTLRMLGKAHPGLSKVLEAFVSGYVVYHLTQTRYRMEDLDLTFVSDARERLKGLRAENKRCMGE</sequence>
<keyword evidence="4" id="KW-1185">Reference proteome</keyword>
<dbReference type="Gene3D" id="1.10.600.10">
    <property type="entry name" value="Farnesyl Diphosphate Synthase"/>
    <property type="match status" value="1"/>
</dbReference>
<evidence type="ECO:0000313" key="4">
    <source>
        <dbReference type="Proteomes" id="UP000191408"/>
    </source>
</evidence>
<proteinExistence type="inferred from homology"/>
<evidence type="ECO:0008006" key="5">
    <source>
        <dbReference type="Google" id="ProtNLM"/>
    </source>
</evidence>
<keyword evidence="2" id="KW-0456">Lyase</keyword>
<reference evidence="4" key="1">
    <citation type="journal article" date="2017" name="Nat. Microbiol.">
        <title>Global analysis of biosynthetic gene clusters reveals vast potential of secondary metabolite production in Penicillium species.</title>
        <authorList>
            <person name="Nielsen J.C."/>
            <person name="Grijseels S."/>
            <person name="Prigent S."/>
            <person name="Ji B."/>
            <person name="Dainat J."/>
            <person name="Nielsen K.F."/>
            <person name="Frisvad J.C."/>
            <person name="Workman M."/>
            <person name="Nielsen J."/>
        </authorList>
    </citation>
    <scope>NUCLEOTIDE SEQUENCE [LARGE SCALE GENOMIC DNA]</scope>
    <source>
        <strain evidence="4">IBT 4502</strain>
    </source>
</reference>
<gene>
    <name evidence="3" type="ORF">PENPOL_c009G09293</name>
</gene>
<protein>
    <recommendedName>
        <fullName evidence="5">Trichodiene synthase</fullName>
    </recommendedName>
</protein>
<evidence type="ECO:0000313" key="3">
    <source>
        <dbReference type="EMBL" id="OQD63325.1"/>
    </source>
</evidence>
<dbReference type="GO" id="GO:0016838">
    <property type="term" value="F:carbon-oxygen lyase activity, acting on phosphates"/>
    <property type="evidence" value="ECO:0007669"/>
    <property type="project" value="InterPro"/>
</dbReference>
<accession>A0A1V6NF77</accession>
<dbReference type="Proteomes" id="UP000191408">
    <property type="component" value="Unassembled WGS sequence"/>
</dbReference>
<dbReference type="InterPro" id="IPR024652">
    <property type="entry name" value="Trichodiene_synth"/>
</dbReference>
<dbReference type="STRING" id="60169.A0A1V6NF77"/>
<evidence type="ECO:0000256" key="1">
    <source>
        <dbReference type="ARBA" id="ARBA00007946"/>
    </source>
</evidence>
<name>A0A1V6NF77_PENPO</name>
<dbReference type="Pfam" id="PF06330">
    <property type="entry name" value="TRI5"/>
    <property type="match status" value="1"/>
</dbReference>
<dbReference type="SFLD" id="SFLDG01021">
    <property type="entry name" value="Trichodiene_Synthase_Like"/>
    <property type="match status" value="1"/>
</dbReference>
<dbReference type="EMBL" id="MDYM01000009">
    <property type="protein sequence ID" value="OQD63325.1"/>
    <property type="molecule type" value="Genomic_DNA"/>
</dbReference>
<evidence type="ECO:0000256" key="2">
    <source>
        <dbReference type="ARBA" id="ARBA00023239"/>
    </source>
</evidence>
<comment type="similarity">
    <text evidence="1">Belongs to the trichodiene synthase family.</text>
</comment>
<dbReference type="SUPFAM" id="SSF48576">
    <property type="entry name" value="Terpenoid synthases"/>
    <property type="match status" value="1"/>
</dbReference>
<comment type="caution">
    <text evidence="3">The sequence shown here is derived from an EMBL/GenBank/DDBJ whole genome shotgun (WGS) entry which is preliminary data.</text>
</comment>
<organism evidence="3 4">
    <name type="scientific">Penicillium polonicum</name>
    <dbReference type="NCBI Taxonomy" id="60169"/>
    <lineage>
        <taxon>Eukaryota</taxon>
        <taxon>Fungi</taxon>
        <taxon>Dikarya</taxon>
        <taxon>Ascomycota</taxon>
        <taxon>Pezizomycotina</taxon>
        <taxon>Eurotiomycetes</taxon>
        <taxon>Eurotiomycetidae</taxon>
        <taxon>Eurotiales</taxon>
        <taxon>Aspergillaceae</taxon>
        <taxon>Penicillium</taxon>
    </lineage>
</organism>
<dbReference type="InterPro" id="IPR008949">
    <property type="entry name" value="Isoprenoid_synthase_dom_sf"/>
</dbReference>
<dbReference type="AlphaFoldDB" id="A0A1V6NF77"/>